<accession>A0A232F7Q1</accession>
<evidence type="ECO:0008006" key="3">
    <source>
        <dbReference type="Google" id="ProtNLM"/>
    </source>
</evidence>
<keyword evidence="2" id="KW-1185">Reference proteome</keyword>
<protein>
    <recommendedName>
        <fullName evidence="3">Reverse transcriptase domain-containing protein</fullName>
    </recommendedName>
</protein>
<evidence type="ECO:0000313" key="2">
    <source>
        <dbReference type="Proteomes" id="UP000215335"/>
    </source>
</evidence>
<proteinExistence type="predicted"/>
<evidence type="ECO:0000313" key="1">
    <source>
        <dbReference type="EMBL" id="OXU26695.1"/>
    </source>
</evidence>
<gene>
    <name evidence="1" type="ORF">TSAR_016977</name>
</gene>
<reference evidence="1 2" key="1">
    <citation type="journal article" date="2017" name="Curr. Biol.">
        <title>The Evolution of Venom by Co-option of Single-Copy Genes.</title>
        <authorList>
            <person name="Martinson E.O."/>
            <person name="Mrinalini"/>
            <person name="Kelkar Y.D."/>
            <person name="Chang C.H."/>
            <person name="Werren J.H."/>
        </authorList>
    </citation>
    <scope>NUCLEOTIDE SEQUENCE [LARGE SCALE GENOMIC DNA]</scope>
    <source>
        <strain evidence="1 2">Alberta</strain>
        <tissue evidence="1">Whole body</tissue>
    </source>
</reference>
<dbReference type="OrthoDB" id="7989680at2759"/>
<dbReference type="Proteomes" id="UP000215335">
    <property type="component" value="Unassembled WGS sequence"/>
</dbReference>
<name>A0A232F7Q1_9HYME</name>
<comment type="caution">
    <text evidence="1">The sequence shown here is derived from an EMBL/GenBank/DDBJ whole genome shotgun (WGS) entry which is preliminary data.</text>
</comment>
<organism evidence="1 2">
    <name type="scientific">Trichomalopsis sarcophagae</name>
    <dbReference type="NCBI Taxonomy" id="543379"/>
    <lineage>
        <taxon>Eukaryota</taxon>
        <taxon>Metazoa</taxon>
        <taxon>Ecdysozoa</taxon>
        <taxon>Arthropoda</taxon>
        <taxon>Hexapoda</taxon>
        <taxon>Insecta</taxon>
        <taxon>Pterygota</taxon>
        <taxon>Neoptera</taxon>
        <taxon>Endopterygota</taxon>
        <taxon>Hymenoptera</taxon>
        <taxon>Apocrita</taxon>
        <taxon>Proctotrupomorpha</taxon>
        <taxon>Chalcidoidea</taxon>
        <taxon>Pteromalidae</taxon>
        <taxon>Pteromalinae</taxon>
        <taxon>Trichomalopsis</taxon>
    </lineage>
</organism>
<dbReference type="Gene3D" id="3.60.10.10">
    <property type="entry name" value="Endonuclease/exonuclease/phosphatase"/>
    <property type="match status" value="1"/>
</dbReference>
<dbReference type="InterPro" id="IPR036691">
    <property type="entry name" value="Endo/exonu/phosph_ase_sf"/>
</dbReference>
<dbReference type="AlphaFoldDB" id="A0A232F7Q1"/>
<sequence>MDNSRPNVNNNNQSELIATLKISSINVNSMVSLNKRFDLLNYVQANDLDIIMICETKLNNRHRVQFTDYNFIRTDRSAKSKGSGTALLIRNTIPHDIIYPPSSKSNSILEYTIASIKILSKNFVYSLLLHMQTIKTITATTEHSYLPSTYLTLQAFKQLIRSMFKKTKWRKFSNNLSKNNTLEIPQNRNLSINEINQYLDQLEESIINEIQQTVPKYKSTDNVLNYINQKIKKLHKFKSFLITAINNCYRQDRAPSQYDIVFLKHLKNKINISIKNEYKVSYTSYWNSQFKYIDHRNADMFFPKVHRFFLNTPDLRISENKYIIEKPDDILSIIGAFYEKINSSTYYNKHSLTKKTVDNKVNELINAFSNNPSPITTFSDDNPETKPEFIPNTVKFYDILQTNHLFSKLPNKSSSGLDNIPPIKVSCKAPLTLHFFLNIYLQRPTLFNANRTGNSYATAFADDLIILVADKQPSIAQDKLETRNNKRTDIKNFHINISIDNKQIQVDHKRTVRYLGVILDDLLRLNTHIRTQLEKAPPRCKVICYLLLIRPIITYAAPIWWNVSASFMEKIRKFERYCLRASLHIYRESENKHFISNKHIYDVANDPRIDNFIVKLTRDYYENLKKVNNHYLQSYSNTPEHSYIRHRNSEYIPLIYSHFSIQTA</sequence>
<dbReference type="EMBL" id="NNAY01000750">
    <property type="protein sequence ID" value="OXU26695.1"/>
    <property type="molecule type" value="Genomic_DNA"/>
</dbReference>
<dbReference type="STRING" id="543379.A0A232F7Q1"/>
<dbReference type="SUPFAM" id="SSF56219">
    <property type="entry name" value="DNase I-like"/>
    <property type="match status" value="1"/>
</dbReference>